<dbReference type="InterPro" id="IPR017871">
    <property type="entry name" value="ABC_transporter-like_CS"/>
</dbReference>
<reference evidence="5 6" key="1">
    <citation type="submission" date="2016-05" db="EMBL/GenBank/DDBJ databases">
        <title>Microbial solvent formation.</title>
        <authorList>
            <person name="Poehlein A."/>
            <person name="Montoya Solano J.D."/>
            <person name="Flitsch S."/>
            <person name="Krabben P."/>
            <person name="Duerre P."/>
            <person name="Daniel R."/>
        </authorList>
    </citation>
    <scope>NUCLEOTIDE SEQUENCE [LARGE SCALE GENOMIC DNA]</scope>
    <source>
        <strain evidence="5 6">L1-8</strain>
    </source>
</reference>
<dbReference type="InterPro" id="IPR003439">
    <property type="entry name" value="ABC_transporter-like_ATP-bd"/>
</dbReference>
<dbReference type="STRING" id="169679.CSACC_40490"/>
<dbReference type="InterPro" id="IPR003593">
    <property type="entry name" value="AAA+_ATPase"/>
</dbReference>
<dbReference type="AlphaFoldDB" id="A0A1S8NIW7"/>
<dbReference type="PANTHER" id="PTHR43423:SF1">
    <property type="entry name" value="ABC TRANSPORTER I FAMILY MEMBER 17"/>
    <property type="match status" value="1"/>
</dbReference>
<dbReference type="EC" id="3.6.3.-" evidence="5"/>
<dbReference type="Gene3D" id="3.40.50.300">
    <property type="entry name" value="P-loop containing nucleotide triphosphate hydrolases"/>
    <property type="match status" value="1"/>
</dbReference>
<dbReference type="EMBL" id="LZYZ01000001">
    <property type="protein sequence ID" value="OOM16387.1"/>
    <property type="molecule type" value="Genomic_DNA"/>
</dbReference>
<comment type="caution">
    <text evidence="5">The sequence shown here is derived from an EMBL/GenBank/DDBJ whole genome shotgun (WGS) entry which is preliminary data.</text>
</comment>
<dbReference type="InterPro" id="IPR027417">
    <property type="entry name" value="P-loop_NTPase"/>
</dbReference>
<keyword evidence="5" id="KW-0378">Hydrolase</keyword>
<name>A0A1S8NIW7_CLOSA</name>
<dbReference type="GO" id="GO:0016887">
    <property type="term" value="F:ATP hydrolysis activity"/>
    <property type="evidence" value="ECO:0007669"/>
    <property type="project" value="InterPro"/>
</dbReference>
<dbReference type="SUPFAM" id="SSF52540">
    <property type="entry name" value="P-loop containing nucleoside triphosphate hydrolases"/>
    <property type="match status" value="1"/>
</dbReference>
<protein>
    <submittedName>
        <fullName evidence="5">L-cystine import ATP-binding protein TcyN</fullName>
        <ecNumber evidence="5">3.6.3.-</ecNumber>
    </submittedName>
</protein>
<sequence length="211" mass="23728">MFEIKDIKFKNILYIKFLCINKPITCIVGSSGSGKTTLLKMLNLLNLPDEGTINYNGEDISKIDTLKLRRRVVMLGQTPVIYSGSVEDNLQIGLEFSRKLPASKVAMEESLARVELSKKLTDSCGSFSGGEKQRLCLARVMLMDADTYLLDEPSAALDKKTEEFIIDNLVKFVLENNKQLIMVTHSEQIANKFSDSIIRIENGRVTEAYHE</sequence>
<evidence type="ECO:0000256" key="2">
    <source>
        <dbReference type="ARBA" id="ARBA00022741"/>
    </source>
</evidence>
<accession>A0A1S8NIW7</accession>
<organism evidence="5 6">
    <name type="scientific">Clostridium saccharobutylicum</name>
    <dbReference type="NCBI Taxonomy" id="169679"/>
    <lineage>
        <taxon>Bacteria</taxon>
        <taxon>Bacillati</taxon>
        <taxon>Bacillota</taxon>
        <taxon>Clostridia</taxon>
        <taxon>Eubacteriales</taxon>
        <taxon>Clostridiaceae</taxon>
        <taxon>Clostridium</taxon>
    </lineage>
</organism>
<dbReference type="Pfam" id="PF00005">
    <property type="entry name" value="ABC_tran"/>
    <property type="match status" value="1"/>
</dbReference>
<dbReference type="PROSITE" id="PS50893">
    <property type="entry name" value="ABC_TRANSPORTER_2"/>
    <property type="match status" value="1"/>
</dbReference>
<dbReference type="PROSITE" id="PS00211">
    <property type="entry name" value="ABC_TRANSPORTER_1"/>
    <property type="match status" value="1"/>
</dbReference>
<evidence type="ECO:0000259" key="4">
    <source>
        <dbReference type="PROSITE" id="PS50893"/>
    </source>
</evidence>
<evidence type="ECO:0000313" key="6">
    <source>
        <dbReference type="Proteomes" id="UP000191154"/>
    </source>
</evidence>
<evidence type="ECO:0000256" key="1">
    <source>
        <dbReference type="ARBA" id="ARBA00022448"/>
    </source>
</evidence>
<keyword evidence="2" id="KW-0547">Nucleotide-binding</keyword>
<gene>
    <name evidence="5" type="primary">tcyN_1</name>
    <name evidence="5" type="ORF">CLOSAC_06580</name>
</gene>
<dbReference type="SMART" id="SM00382">
    <property type="entry name" value="AAA"/>
    <property type="match status" value="1"/>
</dbReference>
<dbReference type="GO" id="GO:0005524">
    <property type="term" value="F:ATP binding"/>
    <property type="evidence" value="ECO:0007669"/>
    <property type="project" value="UniProtKB-KW"/>
</dbReference>
<feature type="domain" description="ABC transporter" evidence="4">
    <location>
        <begin position="2"/>
        <end position="211"/>
    </location>
</feature>
<dbReference type="Proteomes" id="UP000191154">
    <property type="component" value="Unassembled WGS sequence"/>
</dbReference>
<evidence type="ECO:0000313" key="5">
    <source>
        <dbReference type="EMBL" id="OOM16387.1"/>
    </source>
</evidence>
<dbReference type="RefSeq" id="WP_077864104.1">
    <property type="nucleotide sequence ID" value="NZ_LZYZ01000001.1"/>
</dbReference>
<proteinExistence type="predicted"/>
<keyword evidence="3 5" id="KW-0067">ATP-binding</keyword>
<keyword evidence="1" id="KW-0813">Transport</keyword>
<dbReference type="PANTHER" id="PTHR43423">
    <property type="entry name" value="ABC TRANSPORTER I FAMILY MEMBER 17"/>
    <property type="match status" value="1"/>
</dbReference>
<evidence type="ECO:0000256" key="3">
    <source>
        <dbReference type="ARBA" id="ARBA00022840"/>
    </source>
</evidence>